<dbReference type="EMBL" id="HE613568">
    <property type="protein sequence ID" value="CCE89248.1"/>
    <property type="molecule type" value="Genomic_DNA"/>
</dbReference>
<dbReference type="RefSeq" id="YP_007374969.1">
    <property type="nucleotide sequence ID" value="NC_020148.1"/>
</dbReference>
<protein>
    <submittedName>
        <fullName evidence="1">Uncharacterized protein</fullName>
    </submittedName>
</protein>
<proteinExistence type="predicted"/>
<reference evidence="1" key="1">
    <citation type="journal article" date="2014" name="PLoS ONE">
        <title>Mitochondrial Genome of Phlebia radiata Is the Second Largest (156 kbp) among Fungi and Features Signs of Genome Flexibility and Recent Recombination Events.</title>
        <authorList>
            <person name="Salavirta H."/>
            <person name="Oksanen I."/>
            <person name="Kuuskeri J."/>
            <person name="Makela M."/>
            <person name="Laine P."/>
            <person name="Paulin L."/>
            <person name="Lundell T."/>
        </authorList>
    </citation>
    <scope>NUCLEOTIDE SEQUENCE</scope>
    <source>
        <strain evidence="1">79</strain>
    </source>
</reference>
<evidence type="ECO:0000313" key="2">
    <source>
        <dbReference type="EMBL" id="CCE89248.1"/>
    </source>
</evidence>
<dbReference type="EMBL" id="HE613568">
    <property type="protein sequence ID" value="CCE89190.1"/>
    <property type="molecule type" value="Genomic_DNA"/>
</dbReference>
<dbReference type="AlphaFoldDB" id="L8B9C7"/>
<evidence type="ECO:0000313" key="1">
    <source>
        <dbReference type="EMBL" id="CCE89190.1"/>
    </source>
</evidence>
<organism evidence="1">
    <name type="scientific">Phlebia radiata</name>
    <name type="common">White-rot fungus</name>
    <dbReference type="NCBI Taxonomy" id="5308"/>
    <lineage>
        <taxon>Eukaryota</taxon>
        <taxon>Fungi</taxon>
        <taxon>Dikarya</taxon>
        <taxon>Basidiomycota</taxon>
        <taxon>Agaricomycotina</taxon>
        <taxon>Agaricomycetes</taxon>
        <taxon>Polyporales</taxon>
        <taxon>Meruliaceae</taxon>
        <taxon>Phlebia</taxon>
    </lineage>
</organism>
<geneLocation type="mitochondrion" evidence="1"/>
<dbReference type="GeneID" id="14469528"/>
<keyword evidence="1" id="KW-0496">Mitochondrion</keyword>
<accession>L8B9C7</accession>
<gene>
    <name evidence="1" type="ORF">PRA_mt0073</name>
    <name evidence="2" type="ORF">PRA_mt0185</name>
</gene>
<name>L8B9C7_PHLRA</name>
<dbReference type="GeneID" id="14469571"/>
<sequence>MLISLAFAKPCLRLCWPRGKKKQKLDKHICLKSKPLQGHPPCLWSRESILKLSKLFKLNKTKGAD</sequence>
<dbReference type="RefSeq" id="YP_007374899.1">
    <property type="nucleotide sequence ID" value="NC_020148.1"/>
</dbReference>